<sequence length="208" mass="22928">MPALLAAVIAVGGVSAECAAPPARFSATVHPVSAEELGPSWHPGCPVPPEQLRRVHLSHVDFDGGTRNGDLVVNQDRVPQVIEVFQQLYDLKFPIEKMHPPSGYPGARDELSMRDNNTSAFSCRDIPDSGAWSQHAHGRAIDVNPKLNPYVERDGFEPGNAAAYLDRARRDPGLLHDGDPAVRVFTDRGWTWGGHWQDPIDYQHFELP</sequence>
<dbReference type="SUPFAM" id="SSF55166">
    <property type="entry name" value="Hedgehog/DD-peptidase"/>
    <property type="match status" value="1"/>
</dbReference>
<dbReference type="Pfam" id="PF13539">
    <property type="entry name" value="Peptidase_M15_4"/>
    <property type="match status" value="1"/>
</dbReference>
<feature type="domain" description="Peptidase M15C" evidence="1">
    <location>
        <begin position="129"/>
        <end position="207"/>
    </location>
</feature>
<comment type="caution">
    <text evidence="2">The sequence shown here is derived from an EMBL/GenBank/DDBJ whole genome shotgun (WGS) entry which is preliminary data.</text>
</comment>
<evidence type="ECO:0000259" key="1">
    <source>
        <dbReference type="Pfam" id="PF13539"/>
    </source>
</evidence>
<accession>A0ABN3VHE5</accession>
<dbReference type="EMBL" id="BAAAUX010000018">
    <property type="protein sequence ID" value="GAA2803290.1"/>
    <property type="molecule type" value="Genomic_DNA"/>
</dbReference>
<protein>
    <submittedName>
        <fullName evidence="2">M15 family metallopeptidase</fullName>
    </submittedName>
</protein>
<dbReference type="InterPro" id="IPR009045">
    <property type="entry name" value="Zn_M74/Hedgehog-like"/>
</dbReference>
<reference evidence="2 3" key="1">
    <citation type="journal article" date="2019" name="Int. J. Syst. Evol. Microbiol.">
        <title>The Global Catalogue of Microorganisms (GCM) 10K type strain sequencing project: providing services to taxonomists for standard genome sequencing and annotation.</title>
        <authorList>
            <consortium name="The Broad Institute Genomics Platform"/>
            <consortium name="The Broad Institute Genome Sequencing Center for Infectious Disease"/>
            <person name="Wu L."/>
            <person name="Ma J."/>
        </authorList>
    </citation>
    <scope>NUCLEOTIDE SEQUENCE [LARGE SCALE GENOMIC DNA]</scope>
    <source>
        <strain evidence="2 3">JCM 9383</strain>
    </source>
</reference>
<keyword evidence="3" id="KW-1185">Reference proteome</keyword>
<evidence type="ECO:0000313" key="2">
    <source>
        <dbReference type="EMBL" id="GAA2803290.1"/>
    </source>
</evidence>
<dbReference type="Proteomes" id="UP001500979">
    <property type="component" value="Unassembled WGS sequence"/>
</dbReference>
<organism evidence="2 3">
    <name type="scientific">Saccharopolyspora taberi</name>
    <dbReference type="NCBI Taxonomy" id="60895"/>
    <lineage>
        <taxon>Bacteria</taxon>
        <taxon>Bacillati</taxon>
        <taxon>Actinomycetota</taxon>
        <taxon>Actinomycetes</taxon>
        <taxon>Pseudonocardiales</taxon>
        <taxon>Pseudonocardiaceae</taxon>
        <taxon>Saccharopolyspora</taxon>
    </lineage>
</organism>
<evidence type="ECO:0000313" key="3">
    <source>
        <dbReference type="Proteomes" id="UP001500979"/>
    </source>
</evidence>
<dbReference type="Gene3D" id="3.30.1380.10">
    <property type="match status" value="1"/>
</dbReference>
<name>A0ABN3VHE5_9PSEU</name>
<dbReference type="InterPro" id="IPR039561">
    <property type="entry name" value="Peptidase_M15C"/>
</dbReference>
<gene>
    <name evidence="2" type="ORF">GCM10010470_43000</name>
</gene>
<proteinExistence type="predicted"/>